<proteinExistence type="inferred from homology"/>
<keyword evidence="7" id="KW-0349">Heme</keyword>
<keyword evidence="4 7" id="KW-0479">Metal-binding</keyword>
<accession>A0ABR0V930</accession>
<comment type="cofactor">
    <cofactor evidence="1">
        <name>heme</name>
        <dbReference type="ChEBI" id="CHEBI:30413"/>
    </cofactor>
</comment>
<keyword evidence="8" id="KW-1133">Transmembrane helix</keyword>
<evidence type="ECO:0000256" key="7">
    <source>
        <dbReference type="RuleBase" id="RU000461"/>
    </source>
</evidence>
<evidence type="ECO:0000256" key="4">
    <source>
        <dbReference type="ARBA" id="ARBA00022723"/>
    </source>
</evidence>
<comment type="similarity">
    <text evidence="3 7">Belongs to the cytochrome P450 family.</text>
</comment>
<evidence type="ECO:0000313" key="9">
    <source>
        <dbReference type="EMBL" id="KAK6131738.1"/>
    </source>
</evidence>
<evidence type="ECO:0000313" key="10">
    <source>
        <dbReference type="Proteomes" id="UP001318860"/>
    </source>
</evidence>
<dbReference type="InterPro" id="IPR017972">
    <property type="entry name" value="Cyt_P450_CS"/>
</dbReference>
<feature type="transmembrane region" description="Helical" evidence="8">
    <location>
        <begin position="6"/>
        <end position="25"/>
    </location>
</feature>
<keyword evidence="10" id="KW-1185">Reference proteome</keyword>
<keyword evidence="6 7" id="KW-0408">Iron</keyword>
<keyword evidence="7" id="KW-0503">Monooxygenase</keyword>
<comment type="subcellular location">
    <subcellularLocation>
        <location evidence="2">Membrane</location>
        <topology evidence="2">Single-pass membrane protein</topology>
    </subcellularLocation>
</comment>
<evidence type="ECO:0000256" key="3">
    <source>
        <dbReference type="ARBA" id="ARBA00010617"/>
    </source>
</evidence>
<keyword evidence="8" id="KW-0472">Membrane</keyword>
<dbReference type="PROSITE" id="PS00086">
    <property type="entry name" value="CYTOCHROME_P450"/>
    <property type="match status" value="1"/>
</dbReference>
<dbReference type="PRINTS" id="PR00385">
    <property type="entry name" value="P450"/>
</dbReference>
<reference evidence="9 10" key="1">
    <citation type="journal article" date="2021" name="Comput. Struct. Biotechnol. J.">
        <title>De novo genome assembly of the potent medicinal plant Rehmannia glutinosa using nanopore technology.</title>
        <authorList>
            <person name="Ma L."/>
            <person name="Dong C."/>
            <person name="Song C."/>
            <person name="Wang X."/>
            <person name="Zheng X."/>
            <person name="Niu Y."/>
            <person name="Chen S."/>
            <person name="Feng W."/>
        </authorList>
    </citation>
    <scope>NUCLEOTIDE SEQUENCE [LARGE SCALE GENOMIC DNA]</scope>
    <source>
        <strain evidence="9">DH-2019</strain>
    </source>
</reference>
<gene>
    <name evidence="9" type="ORF">DH2020_034535</name>
</gene>
<protein>
    <recommendedName>
        <fullName evidence="11">Cytochrome P450 protein</fullName>
    </recommendedName>
</protein>
<evidence type="ECO:0000256" key="6">
    <source>
        <dbReference type="ARBA" id="ARBA00023004"/>
    </source>
</evidence>
<evidence type="ECO:0000256" key="1">
    <source>
        <dbReference type="ARBA" id="ARBA00001971"/>
    </source>
</evidence>
<dbReference type="PRINTS" id="PR00463">
    <property type="entry name" value="EP450I"/>
</dbReference>
<dbReference type="InterPro" id="IPR036396">
    <property type="entry name" value="Cyt_P450_sf"/>
</dbReference>
<keyword evidence="8" id="KW-0812">Transmembrane</keyword>
<evidence type="ECO:0000256" key="2">
    <source>
        <dbReference type="ARBA" id="ARBA00004167"/>
    </source>
</evidence>
<evidence type="ECO:0000256" key="5">
    <source>
        <dbReference type="ARBA" id="ARBA00023002"/>
    </source>
</evidence>
<dbReference type="InterPro" id="IPR001128">
    <property type="entry name" value="Cyt_P450"/>
</dbReference>
<comment type="caution">
    <text evidence="9">The sequence shown here is derived from an EMBL/GenBank/DDBJ whole genome shotgun (WGS) entry which is preliminary data.</text>
</comment>
<sequence length="483" mass="54984">MYFLYPQTIMFISIFSLIIFYIFNLRRKTTTYGFKTYPLVGSLPEFLLNRHRFFDWTTTVLAGCPSNTAYLRLPGNVEGFITANPLVVEHMLKSNFDNYPKGPRSKNLLQDFLGTGIFNADGDDWRSQRKMASHELNTKSFKNFVLESVGFELRGRLIGILDGAAESGRVVDFQNILERLAFDNICKVALNVDPGCLEGDGTVSVDLMQAFDDAAVLSSGRFMSAVPGLYKIKKFFNLGSEKKLRKSIAIVHDFADKIVRARIMEGNSDQKKDEDLLSRFIGSNYTTQNNINSSPEFLRDIVISFILAGRDTTSSALSWFFWLLSSRPDVEERILNELKNIRRRQNKKSIHDIFSLDELREMHYLQAAISEAMRLYPPLPINTKSCKKNDVLPDGSFVGKNWFLSYNAQESGFKFAVFNAGPRICLGKEMAYIQMKSIAALVLQRFELDVVLESGSRPEYLLSFTLRMKDGLPVRVKRRSIVV</sequence>
<dbReference type="CDD" id="cd11064">
    <property type="entry name" value="CYP86A"/>
    <property type="match status" value="1"/>
</dbReference>
<dbReference type="PANTHER" id="PTHR24296">
    <property type="entry name" value="CYTOCHROME P450"/>
    <property type="match status" value="1"/>
</dbReference>
<dbReference type="Pfam" id="PF00067">
    <property type="entry name" value="p450"/>
    <property type="match status" value="2"/>
</dbReference>
<evidence type="ECO:0000256" key="8">
    <source>
        <dbReference type="SAM" id="Phobius"/>
    </source>
</evidence>
<dbReference type="Gene3D" id="1.10.630.10">
    <property type="entry name" value="Cytochrome P450"/>
    <property type="match status" value="1"/>
</dbReference>
<name>A0ABR0V930_REHGL</name>
<organism evidence="9 10">
    <name type="scientific">Rehmannia glutinosa</name>
    <name type="common">Chinese foxglove</name>
    <dbReference type="NCBI Taxonomy" id="99300"/>
    <lineage>
        <taxon>Eukaryota</taxon>
        <taxon>Viridiplantae</taxon>
        <taxon>Streptophyta</taxon>
        <taxon>Embryophyta</taxon>
        <taxon>Tracheophyta</taxon>
        <taxon>Spermatophyta</taxon>
        <taxon>Magnoliopsida</taxon>
        <taxon>eudicotyledons</taxon>
        <taxon>Gunneridae</taxon>
        <taxon>Pentapetalae</taxon>
        <taxon>asterids</taxon>
        <taxon>lamiids</taxon>
        <taxon>Lamiales</taxon>
        <taxon>Orobanchaceae</taxon>
        <taxon>Rehmannieae</taxon>
        <taxon>Rehmannia</taxon>
    </lineage>
</organism>
<dbReference type="InterPro" id="IPR002401">
    <property type="entry name" value="Cyt_P450_E_grp-I"/>
</dbReference>
<evidence type="ECO:0008006" key="11">
    <source>
        <dbReference type="Google" id="ProtNLM"/>
    </source>
</evidence>
<keyword evidence="5 7" id="KW-0560">Oxidoreductase</keyword>
<dbReference type="Proteomes" id="UP001318860">
    <property type="component" value="Unassembled WGS sequence"/>
</dbReference>
<dbReference type="EMBL" id="JABTTQ020001344">
    <property type="protein sequence ID" value="KAK6131738.1"/>
    <property type="molecule type" value="Genomic_DNA"/>
</dbReference>
<dbReference type="SUPFAM" id="SSF48264">
    <property type="entry name" value="Cytochrome P450"/>
    <property type="match status" value="1"/>
</dbReference>